<organism evidence="5 6">
    <name type="scientific">Exiguobacterium aurantiacum</name>
    <dbReference type="NCBI Taxonomy" id="33987"/>
    <lineage>
        <taxon>Bacteria</taxon>
        <taxon>Bacillati</taxon>
        <taxon>Bacillota</taxon>
        <taxon>Bacilli</taxon>
        <taxon>Bacillales</taxon>
        <taxon>Bacillales Family XII. Incertae Sedis</taxon>
        <taxon>Exiguobacterium</taxon>
    </lineage>
</organism>
<dbReference type="PANTHER" id="PTHR34703:SF1">
    <property type="entry name" value="ANTIPORTER SUBUNIT MNHG2-RELATED"/>
    <property type="match status" value="1"/>
</dbReference>
<keyword evidence="3" id="KW-0813">Transport</keyword>
<reference evidence="5 6" key="1">
    <citation type="submission" date="2018-06" db="EMBL/GenBank/DDBJ databases">
        <authorList>
            <consortium name="Pathogen Informatics"/>
            <person name="Doyle S."/>
        </authorList>
    </citation>
    <scope>NUCLEOTIDE SEQUENCE [LARGE SCALE GENOMIC DNA]</scope>
    <source>
        <strain evidence="5 6">NCTC13163</strain>
    </source>
</reference>
<dbReference type="AlphaFoldDB" id="A0A377FWW3"/>
<sequence>MTATMIFDILTGIFTIIGVFFTVVAAIGLIRLPDIYSRTHAASKSATLGVMFVLFAAVLHVWVDQRVFDARLLLGLFFVLLTAPVGGHLIARAAHSKGVPLWEKSLQDALKEDKDKGLE</sequence>
<dbReference type="Proteomes" id="UP000254060">
    <property type="component" value="Unassembled WGS sequence"/>
</dbReference>
<keyword evidence="4" id="KW-1133">Transmembrane helix</keyword>
<accession>A0A377FWW3</accession>
<keyword evidence="3" id="KW-0050">Antiport</keyword>
<protein>
    <submittedName>
        <fullName evidence="5">Multiple resistance and pH homeostasis protein G</fullName>
    </submittedName>
</protein>
<evidence type="ECO:0000256" key="2">
    <source>
        <dbReference type="ARBA" id="ARBA00008404"/>
    </source>
</evidence>
<keyword evidence="4" id="KW-0472">Membrane</keyword>
<evidence type="ECO:0000256" key="4">
    <source>
        <dbReference type="SAM" id="Phobius"/>
    </source>
</evidence>
<gene>
    <name evidence="5" type="primary">mrpG_1</name>
    <name evidence="5" type="ORF">NCTC13163_02151</name>
</gene>
<dbReference type="Pfam" id="PF03334">
    <property type="entry name" value="PhaG_MnhG_YufB"/>
    <property type="match status" value="1"/>
</dbReference>
<dbReference type="EMBL" id="UGGP01000001">
    <property type="protein sequence ID" value="STO08773.1"/>
    <property type="molecule type" value="Genomic_DNA"/>
</dbReference>
<feature type="transmembrane region" description="Helical" evidence="4">
    <location>
        <begin position="74"/>
        <end position="94"/>
    </location>
</feature>
<keyword evidence="4" id="KW-0812">Transmembrane</keyword>
<evidence type="ECO:0000313" key="6">
    <source>
        <dbReference type="Proteomes" id="UP000254060"/>
    </source>
</evidence>
<dbReference type="RefSeq" id="WP_024369817.1">
    <property type="nucleotide sequence ID" value="NZ_UGGP01000001.1"/>
</dbReference>
<feature type="transmembrane region" description="Helical" evidence="4">
    <location>
        <begin position="6"/>
        <end position="30"/>
    </location>
</feature>
<dbReference type="STRING" id="1397694.GCA_000702585_02639"/>
<comment type="similarity">
    <text evidence="2">Belongs to the CPA3 antiporters (TC 2.A.63) subunit G family.</text>
</comment>
<dbReference type="OrthoDB" id="9806575at2"/>
<feature type="transmembrane region" description="Helical" evidence="4">
    <location>
        <begin position="42"/>
        <end position="62"/>
    </location>
</feature>
<evidence type="ECO:0000256" key="1">
    <source>
        <dbReference type="ARBA" id="ARBA00004141"/>
    </source>
</evidence>
<dbReference type="InterPro" id="IPR005133">
    <property type="entry name" value="PhaG_MnhG_YufB"/>
</dbReference>
<name>A0A377FWW3_9BACL</name>
<proteinExistence type="inferred from homology"/>
<dbReference type="PANTHER" id="PTHR34703">
    <property type="entry name" value="ANTIPORTER SUBUNIT MNHG2-RELATED"/>
    <property type="match status" value="1"/>
</dbReference>
<dbReference type="GO" id="GO:0015385">
    <property type="term" value="F:sodium:proton antiporter activity"/>
    <property type="evidence" value="ECO:0007669"/>
    <property type="project" value="TreeGrafter"/>
</dbReference>
<dbReference type="GO" id="GO:0016020">
    <property type="term" value="C:membrane"/>
    <property type="evidence" value="ECO:0007669"/>
    <property type="project" value="UniProtKB-SubCell"/>
</dbReference>
<dbReference type="NCBIfam" id="NF009314">
    <property type="entry name" value="PRK12674.1-2"/>
    <property type="match status" value="1"/>
</dbReference>
<dbReference type="NCBIfam" id="TIGR01300">
    <property type="entry name" value="CPA3_mnhG_phaG"/>
    <property type="match status" value="1"/>
</dbReference>
<comment type="subcellular location">
    <subcellularLocation>
        <location evidence="1">Membrane</location>
        <topology evidence="1">Multi-pass membrane protein</topology>
    </subcellularLocation>
</comment>
<evidence type="ECO:0000313" key="5">
    <source>
        <dbReference type="EMBL" id="STO08773.1"/>
    </source>
</evidence>
<evidence type="ECO:0000256" key="3">
    <source>
        <dbReference type="ARBA" id="ARBA00022449"/>
    </source>
</evidence>